<name>A0ABT1YMA6_9BACL</name>
<dbReference type="Proteomes" id="UP001300012">
    <property type="component" value="Unassembled WGS sequence"/>
</dbReference>
<proteinExistence type="predicted"/>
<organism evidence="1 2">
    <name type="scientific">Paenibacillus radicis</name>
    <name type="common">ex Xue et al. 2023</name>
    <dbReference type="NCBI Taxonomy" id="2972489"/>
    <lineage>
        <taxon>Bacteria</taxon>
        <taxon>Bacillati</taxon>
        <taxon>Bacillota</taxon>
        <taxon>Bacilli</taxon>
        <taxon>Bacillales</taxon>
        <taxon>Paenibacillaceae</taxon>
        <taxon>Paenibacillus</taxon>
    </lineage>
</organism>
<comment type="caution">
    <text evidence="1">The sequence shown here is derived from an EMBL/GenBank/DDBJ whole genome shotgun (WGS) entry which is preliminary data.</text>
</comment>
<reference evidence="1 2" key="1">
    <citation type="submission" date="2022-08" db="EMBL/GenBank/DDBJ databases">
        <title>Paenibacillus endoradicis sp. nov., Paenibacillus radicibacter sp. nov and Paenibacillus pararadicis sp. nov., three cold-adapted plant growth-promoting bacteria isolated from root of Larix gmelinii in Great Khingan.</title>
        <authorList>
            <person name="Xue H."/>
        </authorList>
    </citation>
    <scope>NUCLEOTIDE SEQUENCE [LARGE SCALE GENOMIC DNA]</scope>
    <source>
        <strain evidence="1 2">N5-1-1-5</strain>
    </source>
</reference>
<keyword evidence="2" id="KW-1185">Reference proteome</keyword>
<accession>A0ABT1YMA6</accession>
<dbReference type="RefSeq" id="WP_258215854.1">
    <property type="nucleotide sequence ID" value="NZ_JANQBD010000019.1"/>
</dbReference>
<evidence type="ECO:0000313" key="1">
    <source>
        <dbReference type="EMBL" id="MCR8634291.1"/>
    </source>
</evidence>
<gene>
    <name evidence="1" type="ORF">NV381_24170</name>
</gene>
<protein>
    <submittedName>
        <fullName evidence="1">Uncharacterized protein</fullName>
    </submittedName>
</protein>
<dbReference type="EMBL" id="JANQBD010000019">
    <property type="protein sequence ID" value="MCR8634291.1"/>
    <property type="molecule type" value="Genomic_DNA"/>
</dbReference>
<evidence type="ECO:0000313" key="2">
    <source>
        <dbReference type="Proteomes" id="UP001300012"/>
    </source>
</evidence>
<sequence>MTMQPTDLPLLTNSNNELQASQPSLELQHIQEQIPAWTEVYLRLSVQLMNSYTEDGAVHMQVRKLNEHREPLTEKEKLTLQQAIYDAVGHSFLLQIESFTIAEQPDIEGVISMIRKEERRVLVVDQEKYKPHENTMEGVYWVSFANDAQLYQKNGKQPLKFEDLKEGQRIDGWSIGPSTRVISNNDPEPRVLVEFAVWDPPSADQAVELTDILHHDLNGIVQISIRFGDGKQVIVKDADTVGEMVKRLKAMKLVKSYDQQWRVGYLYFMDLYDGEKTVRYGSGLQIEGVRYDTNAATDSLNEWIVEMARRINPDILPGYPVQK</sequence>